<dbReference type="PANTHER" id="PTHR24148">
    <property type="entry name" value="ANKYRIN REPEAT DOMAIN-CONTAINING PROTEIN 39 HOMOLOG-RELATED"/>
    <property type="match status" value="1"/>
</dbReference>
<dbReference type="OrthoDB" id="2157530at2759"/>
<dbReference type="PANTHER" id="PTHR24148:SF64">
    <property type="entry name" value="HETEROKARYON INCOMPATIBILITY DOMAIN-CONTAINING PROTEIN"/>
    <property type="match status" value="1"/>
</dbReference>
<dbReference type="EMBL" id="KV745651">
    <property type="protein sequence ID" value="OCK73800.1"/>
    <property type="molecule type" value="Genomic_DNA"/>
</dbReference>
<feature type="non-terminal residue" evidence="1">
    <location>
        <position position="1"/>
    </location>
</feature>
<dbReference type="InterPro" id="IPR052895">
    <property type="entry name" value="HetReg/Transcr_Mod"/>
</dbReference>
<dbReference type="Pfam" id="PF26639">
    <property type="entry name" value="Het-6_barrel"/>
    <property type="match status" value="1"/>
</dbReference>
<proteinExistence type="predicted"/>
<evidence type="ECO:0000313" key="2">
    <source>
        <dbReference type="Proteomes" id="UP000250266"/>
    </source>
</evidence>
<dbReference type="AlphaFoldDB" id="A0A8E2DY79"/>
<evidence type="ECO:0000313" key="1">
    <source>
        <dbReference type="EMBL" id="OCK73800.1"/>
    </source>
</evidence>
<gene>
    <name evidence="1" type="ORF">K432DRAFT_258007</name>
</gene>
<sequence>RTFFITTNGYFGIGHPLAREGDLVCVVLTAHVPFVLRPTSRREYEFVGDSYVHGISEGEII</sequence>
<dbReference type="Proteomes" id="UP000250266">
    <property type="component" value="Unassembled WGS sequence"/>
</dbReference>
<reference evidence="1 2" key="1">
    <citation type="journal article" date="2016" name="Nat. Commun.">
        <title>Ectomycorrhizal ecology is imprinted in the genome of the dominant symbiotic fungus Cenococcum geophilum.</title>
        <authorList>
            <consortium name="DOE Joint Genome Institute"/>
            <person name="Peter M."/>
            <person name="Kohler A."/>
            <person name="Ohm R.A."/>
            <person name="Kuo A."/>
            <person name="Krutzmann J."/>
            <person name="Morin E."/>
            <person name="Arend M."/>
            <person name="Barry K.W."/>
            <person name="Binder M."/>
            <person name="Choi C."/>
            <person name="Clum A."/>
            <person name="Copeland A."/>
            <person name="Grisel N."/>
            <person name="Haridas S."/>
            <person name="Kipfer T."/>
            <person name="LaButti K."/>
            <person name="Lindquist E."/>
            <person name="Lipzen A."/>
            <person name="Maire R."/>
            <person name="Meier B."/>
            <person name="Mihaltcheva S."/>
            <person name="Molinier V."/>
            <person name="Murat C."/>
            <person name="Poggeler S."/>
            <person name="Quandt C.A."/>
            <person name="Sperisen C."/>
            <person name="Tritt A."/>
            <person name="Tisserant E."/>
            <person name="Crous P.W."/>
            <person name="Henrissat B."/>
            <person name="Nehls U."/>
            <person name="Egli S."/>
            <person name="Spatafora J.W."/>
            <person name="Grigoriev I.V."/>
            <person name="Martin F.M."/>
        </authorList>
    </citation>
    <scope>NUCLEOTIDE SEQUENCE [LARGE SCALE GENOMIC DNA]</scope>
    <source>
        <strain evidence="1 2">CBS 459.81</strain>
    </source>
</reference>
<accession>A0A8E2DY79</accession>
<organism evidence="1 2">
    <name type="scientific">Lepidopterella palustris CBS 459.81</name>
    <dbReference type="NCBI Taxonomy" id="1314670"/>
    <lineage>
        <taxon>Eukaryota</taxon>
        <taxon>Fungi</taxon>
        <taxon>Dikarya</taxon>
        <taxon>Ascomycota</taxon>
        <taxon>Pezizomycotina</taxon>
        <taxon>Dothideomycetes</taxon>
        <taxon>Pleosporomycetidae</taxon>
        <taxon>Mytilinidiales</taxon>
        <taxon>Argynnaceae</taxon>
        <taxon>Lepidopterella</taxon>
    </lineage>
</organism>
<protein>
    <submittedName>
        <fullName evidence="1">Uncharacterized protein</fullName>
    </submittedName>
</protein>
<keyword evidence="2" id="KW-1185">Reference proteome</keyword>
<feature type="non-terminal residue" evidence="1">
    <location>
        <position position="61"/>
    </location>
</feature>
<name>A0A8E2DY79_9PEZI</name>